<accession>A0AAE1RPE3</accession>
<gene>
    <name evidence="1" type="ORF">RND71_025016</name>
</gene>
<dbReference type="Gene3D" id="2.40.70.10">
    <property type="entry name" value="Acid Proteases"/>
    <property type="match status" value="1"/>
</dbReference>
<proteinExistence type="predicted"/>
<sequence length="117" mass="13742">MELELIRDPFVVSTPVGETIVTRRVYWNCAVLVCSHQTLADLVELYMVYFDVIMGMDWLASYYANVDCRTKIVRFNFPNEPVLEWKGNVVAPKGRFIYYLKARKMISMGYIYQLVRV</sequence>
<keyword evidence="2" id="KW-1185">Reference proteome</keyword>
<organism evidence="1 2">
    <name type="scientific">Anisodus tanguticus</name>
    <dbReference type="NCBI Taxonomy" id="243964"/>
    <lineage>
        <taxon>Eukaryota</taxon>
        <taxon>Viridiplantae</taxon>
        <taxon>Streptophyta</taxon>
        <taxon>Embryophyta</taxon>
        <taxon>Tracheophyta</taxon>
        <taxon>Spermatophyta</taxon>
        <taxon>Magnoliopsida</taxon>
        <taxon>eudicotyledons</taxon>
        <taxon>Gunneridae</taxon>
        <taxon>Pentapetalae</taxon>
        <taxon>asterids</taxon>
        <taxon>lamiids</taxon>
        <taxon>Solanales</taxon>
        <taxon>Solanaceae</taxon>
        <taxon>Solanoideae</taxon>
        <taxon>Hyoscyameae</taxon>
        <taxon>Anisodus</taxon>
    </lineage>
</organism>
<evidence type="ECO:0000313" key="1">
    <source>
        <dbReference type="EMBL" id="KAK4356045.1"/>
    </source>
</evidence>
<reference evidence="1" key="1">
    <citation type="submission" date="2023-12" db="EMBL/GenBank/DDBJ databases">
        <title>Genome assembly of Anisodus tanguticus.</title>
        <authorList>
            <person name="Wang Y.-J."/>
        </authorList>
    </citation>
    <scope>NUCLEOTIDE SEQUENCE</scope>
    <source>
        <strain evidence="1">KB-2021</strain>
        <tissue evidence="1">Leaf</tissue>
    </source>
</reference>
<protein>
    <submittedName>
        <fullName evidence="1">Uncharacterized protein</fullName>
    </submittedName>
</protein>
<dbReference type="InterPro" id="IPR021109">
    <property type="entry name" value="Peptidase_aspartic_dom_sf"/>
</dbReference>
<name>A0AAE1RPE3_9SOLA</name>
<evidence type="ECO:0000313" key="2">
    <source>
        <dbReference type="Proteomes" id="UP001291623"/>
    </source>
</evidence>
<dbReference type="AlphaFoldDB" id="A0AAE1RPE3"/>
<dbReference type="EMBL" id="JAVYJV010000013">
    <property type="protein sequence ID" value="KAK4356045.1"/>
    <property type="molecule type" value="Genomic_DNA"/>
</dbReference>
<dbReference type="Pfam" id="PF08284">
    <property type="entry name" value="RVP_2"/>
    <property type="match status" value="1"/>
</dbReference>
<dbReference type="Proteomes" id="UP001291623">
    <property type="component" value="Unassembled WGS sequence"/>
</dbReference>
<comment type="caution">
    <text evidence="1">The sequence shown here is derived from an EMBL/GenBank/DDBJ whole genome shotgun (WGS) entry which is preliminary data.</text>
</comment>